<evidence type="ECO:0008006" key="3">
    <source>
        <dbReference type="Google" id="ProtNLM"/>
    </source>
</evidence>
<name>A0A2K1Q4B9_9GAMM</name>
<proteinExistence type="predicted"/>
<accession>A0A2K1Q4B9</accession>
<evidence type="ECO:0000313" key="1">
    <source>
        <dbReference type="EMBL" id="PNS09885.1"/>
    </source>
</evidence>
<protein>
    <recommendedName>
        <fullName evidence="3">Immunity protein 43 domain-containing protein</fullName>
    </recommendedName>
</protein>
<gene>
    <name evidence="1" type="ORF">COO59_20440</name>
</gene>
<comment type="caution">
    <text evidence="1">The sequence shown here is derived from an EMBL/GenBank/DDBJ whole genome shotgun (WGS) entry which is preliminary data.</text>
</comment>
<dbReference type="RefSeq" id="WP_103061465.1">
    <property type="nucleotide sequence ID" value="NZ_NWUO01000044.1"/>
</dbReference>
<sequence length="196" mass="22787">MNYYKLGISPESKKWKGYMNPSSFLLDEKGNELSDVKLSAIQEEFSGTLYFNILKEGNPPPVISIGSRFLAFNESVFCADELDFTGVQLISLINRNNDLKYILMHVFNYIDCVDWECSKVDRWPADYIPEDWESKRGRFFIEPVLYKSKIPENLDAFRLYEWGGGFNIVIAETFKEKLLSVKFDNTLLDFKLLSLK</sequence>
<keyword evidence="2" id="KW-1185">Reference proteome</keyword>
<dbReference type="EMBL" id="NWUO01000044">
    <property type="protein sequence ID" value="PNS09885.1"/>
    <property type="molecule type" value="Genomic_DNA"/>
</dbReference>
<dbReference type="OrthoDB" id="1078678at2"/>
<dbReference type="Proteomes" id="UP000236345">
    <property type="component" value="Unassembled WGS sequence"/>
</dbReference>
<organism evidence="1 2">
    <name type="scientific">Mixta theicola</name>
    <dbReference type="NCBI Taxonomy" id="1458355"/>
    <lineage>
        <taxon>Bacteria</taxon>
        <taxon>Pseudomonadati</taxon>
        <taxon>Pseudomonadota</taxon>
        <taxon>Gammaproteobacteria</taxon>
        <taxon>Enterobacterales</taxon>
        <taxon>Erwiniaceae</taxon>
        <taxon>Mixta</taxon>
    </lineage>
</organism>
<dbReference type="AlphaFoldDB" id="A0A2K1Q4B9"/>
<reference evidence="2" key="1">
    <citation type="submission" date="2017-09" db="EMBL/GenBank/DDBJ databases">
        <authorList>
            <person name="Palmer M."/>
            <person name="Steenkamp E.T."/>
            <person name="Coetzee M.P."/>
            <person name="Avontuur J.R."/>
            <person name="Van Zyl E."/>
            <person name="Chan W.-Y."/>
            <person name="Blom J."/>
            <person name="Venter S.N."/>
        </authorList>
    </citation>
    <scope>NUCLEOTIDE SEQUENCE [LARGE SCALE GENOMIC DNA]</scope>
    <source>
        <strain evidence="2">QC88-366</strain>
    </source>
</reference>
<evidence type="ECO:0000313" key="2">
    <source>
        <dbReference type="Proteomes" id="UP000236345"/>
    </source>
</evidence>